<dbReference type="GO" id="GO:0008013">
    <property type="term" value="F:beta-catenin binding"/>
    <property type="evidence" value="ECO:0007669"/>
    <property type="project" value="TreeGrafter"/>
</dbReference>
<dbReference type="SMART" id="SM00112">
    <property type="entry name" value="CA"/>
    <property type="match status" value="5"/>
</dbReference>
<keyword evidence="7" id="KW-0479">Metal-binding</keyword>
<dbReference type="FunFam" id="2.60.40.60:FF:000202">
    <property type="entry name" value="cadherin-8 isoform X4"/>
    <property type="match status" value="1"/>
</dbReference>
<dbReference type="GO" id="GO:0016339">
    <property type="term" value="P:calcium-dependent cell-cell adhesion via plasma membrane cell adhesion molecules"/>
    <property type="evidence" value="ECO:0007669"/>
    <property type="project" value="TreeGrafter"/>
</dbReference>
<dbReference type="PROSITE" id="PS00232">
    <property type="entry name" value="CADHERIN_1"/>
    <property type="match status" value="2"/>
</dbReference>
<dbReference type="InterPro" id="IPR027397">
    <property type="entry name" value="Catenin-bd_sf"/>
</dbReference>
<dbReference type="Gene3D" id="4.10.900.10">
    <property type="entry name" value="TCF3-CBD (Catenin binding domain)"/>
    <property type="match status" value="1"/>
</dbReference>
<keyword evidence="4" id="KW-1003">Cell membrane</keyword>
<evidence type="ECO:0000256" key="14">
    <source>
        <dbReference type="ARBA" id="ARBA00023136"/>
    </source>
</evidence>
<evidence type="ECO:0000256" key="13">
    <source>
        <dbReference type="ARBA" id="ARBA00022989"/>
    </source>
</evidence>
<dbReference type="InterPro" id="IPR039808">
    <property type="entry name" value="Cadherin"/>
</dbReference>
<evidence type="ECO:0000256" key="20">
    <source>
        <dbReference type="SAM" id="Phobius"/>
    </source>
</evidence>
<dbReference type="GO" id="GO:0019903">
    <property type="term" value="F:protein phosphatase binding"/>
    <property type="evidence" value="ECO:0007669"/>
    <property type="project" value="TreeGrafter"/>
</dbReference>
<dbReference type="FunFam" id="4.10.900.10:FF:000001">
    <property type="entry name" value="Cadherin 2"/>
    <property type="match status" value="1"/>
</dbReference>
<evidence type="ECO:0000256" key="4">
    <source>
        <dbReference type="ARBA" id="ARBA00022475"/>
    </source>
</evidence>
<dbReference type="PANTHER" id="PTHR24027">
    <property type="entry name" value="CADHERIN-23"/>
    <property type="match status" value="1"/>
</dbReference>
<dbReference type="GO" id="GO:0045296">
    <property type="term" value="F:cadherin binding"/>
    <property type="evidence" value="ECO:0007669"/>
    <property type="project" value="TreeGrafter"/>
</dbReference>
<protein>
    <recommendedName>
        <fullName evidence="3">Cadherin-5</fullName>
    </recommendedName>
    <alternativeName>
        <fullName evidence="16">Vascular endothelial cadherin</fullName>
    </alternativeName>
</protein>
<feature type="domain" description="Cadherin" evidence="21">
    <location>
        <begin position="277"/>
        <end position="386"/>
    </location>
</feature>
<evidence type="ECO:0000256" key="2">
    <source>
        <dbReference type="ARBA" id="ARBA00004536"/>
    </source>
</evidence>
<dbReference type="GO" id="GO:0048646">
    <property type="term" value="P:anatomical structure formation involved in morphogenesis"/>
    <property type="evidence" value="ECO:0007669"/>
    <property type="project" value="UniProtKB-ARBA"/>
</dbReference>
<evidence type="ECO:0000256" key="9">
    <source>
        <dbReference type="ARBA" id="ARBA00022737"/>
    </source>
</evidence>
<evidence type="ECO:0000313" key="22">
    <source>
        <dbReference type="EMBL" id="KAF7688135.1"/>
    </source>
</evidence>
<evidence type="ECO:0000256" key="3">
    <source>
        <dbReference type="ARBA" id="ARBA00021701"/>
    </source>
</evidence>
<keyword evidence="12" id="KW-0965">Cell junction</keyword>
<keyword evidence="23" id="KW-1185">Reference proteome</keyword>
<dbReference type="Proteomes" id="UP000606274">
    <property type="component" value="Unassembled WGS sequence"/>
</dbReference>
<dbReference type="GO" id="GO:0034332">
    <property type="term" value="P:adherens junction organization"/>
    <property type="evidence" value="ECO:0007669"/>
    <property type="project" value="TreeGrafter"/>
</dbReference>
<organism evidence="22 23">
    <name type="scientific">Silurus meridionalis</name>
    <name type="common">Southern catfish</name>
    <name type="synonym">Silurus soldatovi meridionalis</name>
    <dbReference type="NCBI Taxonomy" id="175797"/>
    <lineage>
        <taxon>Eukaryota</taxon>
        <taxon>Metazoa</taxon>
        <taxon>Chordata</taxon>
        <taxon>Craniata</taxon>
        <taxon>Vertebrata</taxon>
        <taxon>Euteleostomi</taxon>
        <taxon>Actinopterygii</taxon>
        <taxon>Neopterygii</taxon>
        <taxon>Teleostei</taxon>
        <taxon>Ostariophysi</taxon>
        <taxon>Siluriformes</taxon>
        <taxon>Siluridae</taxon>
        <taxon>Silurus</taxon>
    </lineage>
</organism>
<sequence>MIKNWLPSILDINTPGRIYALKMKQFVGKWMVRTFLWTASLHFLITAARHVKIVSPSTILQREKREWQWNTLLAYEEKDPQSPPEIIGKLRNTLSKDFTEFQLMGDGANDIFKLSKSGDVLLLKKLDREKISSYNLKARILNSKTKEIIEPDTEFTIKVQDINDHTPMFVEPGMGSVYERAKRGTMVLRVNATDKDDPTSPNGIVTYKLLNGSNIFSIEPKTGEISTINDEIDREDKSEYKLIVQASDMFSNEGGRSASIVVTINVNDINDNLASFSEPKYEFNVKEDTPMGFKIGILYINDRDEKQNKKPTFTVETYKDIFDLERDDNNDGVLILKKKLDFETKEMYSFTVTLKESVVQKPDNVDQRMSAQIIIKVIDVDEPPVFSQANYTFNVVEGQTNIIVGSVFAKDTDKSSYRIRYSIKESTNLVNINGGTGQLTLKNPLDREVQKKHLFLVTAEEESPDKLKSSVMVILNVLDINDNYPKLGSGSDLYICENDESGTVIGVINATDIDENPGTFRFALLEKSSNFSLRDNQDNTASIILTQGGFSSKSSVLNVLKIEITDGGIPPKKSTEPLYVRVCECGRERQTGSCQAYQTSSISFSALIAILLCIITILVIVILFVLRKRYKKGALVDLGKCEIHEQLVEYDEEGGGEMDTNIYDVSILTSARADPRLGPDPLPPAMYAVVKKPSACKGDMAVMIEVKKDEADHDRDGIPYDTLHIYGYEGSESLAGSLSSLGSASSFGSELDYDFLSDWGPRFRTLAQIYGSEVNTSY</sequence>
<gene>
    <name evidence="22" type="ORF">HF521_014141</name>
</gene>
<dbReference type="GO" id="GO:0060562">
    <property type="term" value="P:epithelial tube morphogenesis"/>
    <property type="evidence" value="ECO:0007669"/>
    <property type="project" value="UniProtKB-ARBA"/>
</dbReference>
<reference evidence="22" key="1">
    <citation type="submission" date="2020-08" db="EMBL/GenBank/DDBJ databases">
        <title>Chromosome-level assembly of Southern catfish (Silurus meridionalis) provides insights into visual adaptation to the nocturnal and benthic lifestyles.</title>
        <authorList>
            <person name="Zhang Y."/>
            <person name="Wang D."/>
            <person name="Peng Z."/>
        </authorList>
    </citation>
    <scope>NUCLEOTIDE SEQUENCE</scope>
    <source>
        <strain evidence="22">SWU-2019-XX</strain>
        <tissue evidence="22">Muscle</tissue>
    </source>
</reference>
<proteinExistence type="predicted"/>
<evidence type="ECO:0000256" key="17">
    <source>
        <dbReference type="PROSITE-ProRule" id="PRU00043"/>
    </source>
</evidence>
<evidence type="ECO:0000256" key="15">
    <source>
        <dbReference type="ARBA" id="ARBA00023180"/>
    </source>
</evidence>
<dbReference type="InterPro" id="IPR020894">
    <property type="entry name" value="Cadherin_CS"/>
</dbReference>
<dbReference type="Gene3D" id="2.60.40.60">
    <property type="entry name" value="Cadherins"/>
    <property type="match status" value="5"/>
</dbReference>
<dbReference type="GO" id="GO:0044331">
    <property type="term" value="P:cell-cell adhesion mediated by cadherin"/>
    <property type="evidence" value="ECO:0007669"/>
    <property type="project" value="TreeGrafter"/>
</dbReference>
<evidence type="ECO:0000313" key="23">
    <source>
        <dbReference type="Proteomes" id="UP000606274"/>
    </source>
</evidence>
<evidence type="ECO:0000256" key="19">
    <source>
        <dbReference type="RuleBase" id="RU004357"/>
    </source>
</evidence>
<dbReference type="GO" id="GO:0016477">
    <property type="term" value="P:cell migration"/>
    <property type="evidence" value="ECO:0007669"/>
    <property type="project" value="TreeGrafter"/>
</dbReference>
<dbReference type="PROSITE" id="PS50268">
    <property type="entry name" value="CADHERIN_2"/>
    <property type="match status" value="5"/>
</dbReference>
<dbReference type="CDD" id="cd11304">
    <property type="entry name" value="Cadherin_repeat"/>
    <property type="match status" value="5"/>
</dbReference>
<dbReference type="InterPro" id="IPR002126">
    <property type="entry name" value="Cadherin-like_dom"/>
</dbReference>
<name>A0A8T0AAK3_SILME</name>
<keyword evidence="6 18" id="KW-0812">Transmembrane</keyword>
<evidence type="ECO:0000256" key="7">
    <source>
        <dbReference type="ARBA" id="ARBA00022723"/>
    </source>
</evidence>
<dbReference type="PANTHER" id="PTHR24027:SF89">
    <property type="entry name" value="CADHERIN-5"/>
    <property type="match status" value="1"/>
</dbReference>
<dbReference type="InterPro" id="IPR000233">
    <property type="entry name" value="Cadherin_Y-type_LIR"/>
</dbReference>
<comment type="subcellular location">
    <subcellularLocation>
        <location evidence="2">Cell junction</location>
        <location evidence="2">Adherens junction</location>
    </subcellularLocation>
    <subcellularLocation>
        <location evidence="1 18">Cell membrane</location>
        <topology evidence="1 18">Single-pass type I membrane protein</topology>
    </subcellularLocation>
</comment>
<keyword evidence="10 17" id="KW-0106">Calcium</keyword>
<evidence type="ECO:0000256" key="10">
    <source>
        <dbReference type="ARBA" id="ARBA00022837"/>
    </source>
</evidence>
<evidence type="ECO:0000256" key="11">
    <source>
        <dbReference type="ARBA" id="ARBA00022889"/>
    </source>
</evidence>
<dbReference type="FunFam" id="2.60.40.60:FF:000123">
    <property type="entry name" value="Protocadherin beta 4"/>
    <property type="match status" value="1"/>
</dbReference>
<keyword evidence="11 18" id="KW-0130">Cell adhesion</keyword>
<dbReference type="GO" id="GO:0000902">
    <property type="term" value="P:cell morphogenesis"/>
    <property type="evidence" value="ECO:0007669"/>
    <property type="project" value="TreeGrafter"/>
</dbReference>
<feature type="domain" description="Cadherin" evidence="21">
    <location>
        <begin position="176"/>
        <end position="281"/>
    </location>
</feature>
<dbReference type="GO" id="GO:0007156">
    <property type="term" value="P:homophilic cell adhesion via plasma membrane adhesion molecules"/>
    <property type="evidence" value="ECO:0007669"/>
    <property type="project" value="InterPro"/>
</dbReference>
<feature type="transmembrane region" description="Helical" evidence="20">
    <location>
        <begin position="604"/>
        <end position="626"/>
    </location>
</feature>
<keyword evidence="9" id="KW-0677">Repeat</keyword>
<feature type="domain" description="Cadherin" evidence="21">
    <location>
        <begin position="495"/>
        <end position="604"/>
    </location>
</feature>
<evidence type="ECO:0000256" key="16">
    <source>
        <dbReference type="ARBA" id="ARBA00030559"/>
    </source>
</evidence>
<dbReference type="InterPro" id="IPR015919">
    <property type="entry name" value="Cadherin-like_sf"/>
</dbReference>
<evidence type="ECO:0000256" key="18">
    <source>
        <dbReference type="RuleBase" id="RU003318"/>
    </source>
</evidence>
<keyword evidence="13 20" id="KW-1133">Transmembrane helix</keyword>
<dbReference type="PRINTS" id="PR00205">
    <property type="entry name" value="CADHERIN"/>
</dbReference>
<keyword evidence="8" id="KW-0732">Signal</keyword>
<dbReference type="FunFam" id="2.60.40.60:FF:000022">
    <property type="entry name" value="Cadherin 2"/>
    <property type="match status" value="1"/>
</dbReference>
<dbReference type="Pfam" id="PF01049">
    <property type="entry name" value="CADH_Y-type_LIR"/>
    <property type="match status" value="1"/>
</dbReference>
<dbReference type="GO" id="GO:0016342">
    <property type="term" value="C:catenin complex"/>
    <property type="evidence" value="ECO:0007669"/>
    <property type="project" value="TreeGrafter"/>
</dbReference>
<dbReference type="EMBL" id="JABFDY010000026">
    <property type="protein sequence ID" value="KAF7688135.1"/>
    <property type="molecule type" value="Genomic_DNA"/>
</dbReference>
<evidence type="ECO:0000259" key="21">
    <source>
        <dbReference type="PROSITE" id="PS50268"/>
    </source>
</evidence>
<feature type="domain" description="Cadherin" evidence="21">
    <location>
        <begin position="387"/>
        <end position="487"/>
    </location>
</feature>
<dbReference type="GO" id="GO:0005509">
    <property type="term" value="F:calcium ion binding"/>
    <property type="evidence" value="ECO:0007669"/>
    <property type="project" value="UniProtKB-UniRule"/>
</dbReference>
<evidence type="ECO:0000256" key="1">
    <source>
        <dbReference type="ARBA" id="ARBA00004251"/>
    </source>
</evidence>
<dbReference type="AlphaFoldDB" id="A0A8T0AAK3"/>
<feature type="domain" description="Cadherin" evidence="21">
    <location>
        <begin position="101"/>
        <end position="169"/>
    </location>
</feature>
<dbReference type="SUPFAM" id="SSF49313">
    <property type="entry name" value="Cadherin-like"/>
    <property type="match status" value="5"/>
</dbReference>
<dbReference type="GO" id="GO:0007043">
    <property type="term" value="P:cell-cell junction assembly"/>
    <property type="evidence" value="ECO:0007669"/>
    <property type="project" value="TreeGrafter"/>
</dbReference>
<comment type="function">
    <text evidence="19">Cadherins are calcium-dependent cell adhesion proteins.</text>
</comment>
<keyword evidence="5" id="KW-0165">Cleavage on pair of basic residues</keyword>
<keyword evidence="15" id="KW-0325">Glycoprotein</keyword>
<dbReference type="GO" id="GO:0005912">
    <property type="term" value="C:adherens junction"/>
    <property type="evidence" value="ECO:0007669"/>
    <property type="project" value="UniProtKB-SubCell"/>
</dbReference>
<evidence type="ECO:0000256" key="6">
    <source>
        <dbReference type="ARBA" id="ARBA00022692"/>
    </source>
</evidence>
<evidence type="ECO:0000256" key="8">
    <source>
        <dbReference type="ARBA" id="ARBA00022729"/>
    </source>
</evidence>
<evidence type="ECO:0000256" key="12">
    <source>
        <dbReference type="ARBA" id="ARBA00022949"/>
    </source>
</evidence>
<keyword evidence="14 20" id="KW-0472">Membrane</keyword>
<dbReference type="Pfam" id="PF00028">
    <property type="entry name" value="Cadherin"/>
    <property type="match status" value="3"/>
</dbReference>
<dbReference type="GO" id="GO:0005923">
    <property type="term" value="C:bicellular tight junction"/>
    <property type="evidence" value="ECO:0007669"/>
    <property type="project" value="TreeGrafter"/>
</dbReference>
<accession>A0A8T0AAK3</accession>
<evidence type="ECO:0000256" key="5">
    <source>
        <dbReference type="ARBA" id="ARBA00022685"/>
    </source>
</evidence>
<comment type="caution">
    <text evidence="22">The sequence shown here is derived from an EMBL/GenBank/DDBJ whole genome shotgun (WGS) entry which is preliminary data.</text>
</comment>